<dbReference type="PANTHER" id="PTHR34987">
    <property type="entry name" value="C, PUTATIVE (AFU_ORTHOLOGUE AFUA_3G02880)-RELATED"/>
    <property type="match status" value="1"/>
</dbReference>
<dbReference type="InterPro" id="IPR001138">
    <property type="entry name" value="Zn2Cys6_DnaBD"/>
</dbReference>
<dbReference type="Pfam" id="PF00172">
    <property type="entry name" value="Zn_clus"/>
    <property type="match status" value="1"/>
</dbReference>
<feature type="domain" description="Zn(2)-C6 fungal-type" evidence="3">
    <location>
        <begin position="44"/>
        <end position="72"/>
    </location>
</feature>
<dbReference type="PROSITE" id="PS00463">
    <property type="entry name" value="ZN2_CY6_FUNGAL_1"/>
    <property type="match status" value="1"/>
</dbReference>
<dbReference type="InterPro" id="IPR021858">
    <property type="entry name" value="Fun_TF"/>
</dbReference>
<dbReference type="Gene3D" id="4.10.240.10">
    <property type="entry name" value="Zn(2)-C6 fungal-type DNA-binding domain"/>
    <property type="match status" value="1"/>
</dbReference>
<dbReference type="InterPro" id="IPR012341">
    <property type="entry name" value="6hp_glycosidase-like_sf"/>
</dbReference>
<reference evidence="4 5" key="1">
    <citation type="submission" date="2020-05" db="EMBL/GenBank/DDBJ databases">
        <title>Identification and distribution of gene clusters putatively required for synthesis of sphingolipid metabolism inhibitors in phylogenetically diverse species of the filamentous fungus Fusarium.</title>
        <authorList>
            <person name="Kim H.-S."/>
            <person name="Busman M."/>
            <person name="Brown D.W."/>
            <person name="Divon H."/>
            <person name="Uhlig S."/>
            <person name="Proctor R.H."/>
        </authorList>
    </citation>
    <scope>NUCLEOTIDE SEQUENCE [LARGE SCALE GENOMIC DNA]</scope>
    <source>
        <strain evidence="4 5">NRRL 13617</strain>
    </source>
</reference>
<keyword evidence="1" id="KW-0539">Nucleus</keyword>
<dbReference type="SUPFAM" id="SSF48208">
    <property type="entry name" value="Six-hairpin glycosidases"/>
    <property type="match status" value="1"/>
</dbReference>
<protein>
    <recommendedName>
        <fullName evidence="3">Zn(2)-C6 fungal-type domain-containing protein</fullName>
    </recommendedName>
</protein>
<comment type="caution">
    <text evidence="4">The sequence shown here is derived from an EMBL/GenBank/DDBJ whole genome shotgun (WGS) entry which is preliminary data.</text>
</comment>
<proteinExistence type="predicted"/>
<sequence length="1460" mass="165243">MTPQTENSFLLKIEQKMSSIESSTKSFAEATTGIMRKKSKTFTGCWTCRARRVKCDEVQPVCNRCTKARRICEGYGVRLTWKSNEKEAPFRVLMELDKNGVEIPSDDLDGMINKCCYTEATPETQTFGPFSVFSIAHNIGCESLEQTRNIPGECREYQGLVEETGTDNTPNSSESLISTSHHSLPTPSNEGPSHVTIFDTFAPQATTLNFDYVDEHDDLGLDDPFSAEWFYDQSSFDQSSLCAELDILPFDIKNDSTSAVAMSLEGYLSPYHFQFNDAHFSSWHEVPSPQTRLNPISMSRQQTELIHHWLVYMCRNMVPIDTMDNPYRVIFLCLASEGVSGTSKSHISMLHGVCAAAAHNLNTLRHDKENTQSAWNAQIALKNLQESISQPKNMDYTSVLAAIAMCIMQDTMTGHPRSWRTHIQAALRIIVQAKLYQGLDPGSNLHVYDLADMVSQLPTTEDYVSKHHSVTKDLVSIISQINTPLEQDTTRDVALIDQLELQVYLQVNPTTQHDQFRSEKINFINQHYASVWHYATIIHFQRRIRYKPPEQLRDVVSEALAHLEEAEDVATDLDGCIILWPCMVIASECYVEEHKLRALNWFKRKDRHGFANEFSIYPSKRPSLSSSLVIESIPIMAAEQFDTSWMWNPAFIEKATSTAGRFVHFRKTFFIDSEMPTSLPIQITADTRYKLYINKQLVAFGPVKGDASLWFYDEVDISPYLRLGENHIAIHVLRLFHGTSYGTSFPRLGTGGVKIAATLDDEVWAPQIRSSELWQTAIDHNVTLRIDEEEDDFLHVYELVSASRDMSMSLDWIPAILLRFQNSTGVTAPWKLSRRLIPPMRGQRSYFIAIHNVQSGLPHGAWGAGLLGVQSGESNLLLAARSSHQLDLEAPVHTTAFIRFRFVRPEVGGACLTITYSESYEDTPVLVPYLRCKGNRCDTSKFLIGPKDIYTLQGRDGNSRLGYYDEEETEEVYMPFHWRTFRFIRLNIETGSSDLIMRGIDIDVVNYPLDVLSKISTNSDDGTLAALYDTSIRTLQNCMHDCYEDCPFYEQLQYAMDTRSSCLFTYHVSGDDRLARQAIMQLHSSFQPRIGLTASRAPSTQLQIIPHFSLYWICMLHDHFLYYADRAFVRPLLPVVDAVLAYFHERIDQRLDIVSLGNEKGVWNFHDWAEQWRPYGIPPSAEKSGVSTYTNSLYAYTLRLAAKLQGECAGRLSLAEEYSHRAGLIVDAVKRHCFDGQYFTDSIAACSNPQADRSQHNQVWAVLSGAVCGDSAQALLKRALGSSQSGVPLIKTSISISFYTLRAISAAGGSLYDELFHALWHPWRHQLSLGLTTWEEDDVSHRSDCHAWGSAPIYEFLAEVAGIRPAKAGWQEIEFAPRLGLYTSLEATVPFYREGKMVLAKVGWSSLDGETRVTLGIEGLDESISVHVKLPGWPGMVEKSSQTMSFTWTRSQRAYWYLTQ</sequence>
<feature type="compositionally biased region" description="Low complexity" evidence="2">
    <location>
        <begin position="172"/>
        <end position="184"/>
    </location>
</feature>
<organism evidence="4 5">
    <name type="scientific">Fusarium phyllophilum</name>
    <dbReference type="NCBI Taxonomy" id="47803"/>
    <lineage>
        <taxon>Eukaryota</taxon>
        <taxon>Fungi</taxon>
        <taxon>Dikarya</taxon>
        <taxon>Ascomycota</taxon>
        <taxon>Pezizomycotina</taxon>
        <taxon>Sordariomycetes</taxon>
        <taxon>Hypocreomycetidae</taxon>
        <taxon>Hypocreales</taxon>
        <taxon>Nectriaceae</taxon>
        <taxon>Fusarium</taxon>
        <taxon>Fusarium fujikuroi species complex</taxon>
    </lineage>
</organism>
<evidence type="ECO:0000256" key="1">
    <source>
        <dbReference type="ARBA" id="ARBA00023242"/>
    </source>
</evidence>
<keyword evidence="5" id="KW-1185">Reference proteome</keyword>
<gene>
    <name evidence="4" type="ORF">FPHYL_6395</name>
</gene>
<evidence type="ECO:0000259" key="3">
    <source>
        <dbReference type="PROSITE" id="PS50048"/>
    </source>
</evidence>
<dbReference type="SUPFAM" id="SSF49785">
    <property type="entry name" value="Galactose-binding domain-like"/>
    <property type="match status" value="1"/>
</dbReference>
<dbReference type="OrthoDB" id="6503935at2759"/>
<dbReference type="GO" id="GO:0000981">
    <property type="term" value="F:DNA-binding transcription factor activity, RNA polymerase II-specific"/>
    <property type="evidence" value="ECO:0007669"/>
    <property type="project" value="InterPro"/>
</dbReference>
<dbReference type="Gene3D" id="2.60.420.10">
    <property type="entry name" value="Maltose phosphorylase, domain 3"/>
    <property type="match status" value="1"/>
</dbReference>
<dbReference type="Pfam" id="PF17389">
    <property type="entry name" value="Bac_rhamnosid6H"/>
    <property type="match status" value="1"/>
</dbReference>
<evidence type="ECO:0000313" key="4">
    <source>
        <dbReference type="EMBL" id="KAF5560926.1"/>
    </source>
</evidence>
<dbReference type="InterPro" id="IPR035396">
    <property type="entry name" value="Bac_rhamnosid6H"/>
</dbReference>
<dbReference type="InterPro" id="IPR008928">
    <property type="entry name" value="6-hairpin_glycosidase_sf"/>
</dbReference>
<dbReference type="Gene3D" id="2.60.120.260">
    <property type="entry name" value="Galactose-binding domain-like"/>
    <property type="match status" value="1"/>
</dbReference>
<dbReference type="InterPro" id="IPR008979">
    <property type="entry name" value="Galactose-bd-like_sf"/>
</dbReference>
<name>A0A8H5JX15_9HYPO</name>
<dbReference type="SUPFAM" id="SSF57701">
    <property type="entry name" value="Zn2/Cys6 DNA-binding domain"/>
    <property type="match status" value="1"/>
</dbReference>
<dbReference type="Pfam" id="PF11951">
    <property type="entry name" value="Fungal_trans_2"/>
    <property type="match status" value="2"/>
</dbReference>
<dbReference type="EMBL" id="JAAOAQ010000223">
    <property type="protein sequence ID" value="KAF5560926.1"/>
    <property type="molecule type" value="Genomic_DNA"/>
</dbReference>
<dbReference type="Proteomes" id="UP000582016">
    <property type="component" value="Unassembled WGS sequence"/>
</dbReference>
<evidence type="ECO:0000313" key="5">
    <source>
        <dbReference type="Proteomes" id="UP000582016"/>
    </source>
</evidence>
<dbReference type="InterPro" id="IPR036864">
    <property type="entry name" value="Zn2-C6_fun-type_DNA-bd_sf"/>
</dbReference>
<dbReference type="GO" id="GO:0003824">
    <property type="term" value="F:catalytic activity"/>
    <property type="evidence" value="ECO:0007669"/>
    <property type="project" value="UniProtKB-ARBA"/>
</dbReference>
<dbReference type="SMART" id="SM00066">
    <property type="entry name" value="GAL4"/>
    <property type="match status" value="1"/>
</dbReference>
<dbReference type="Gene3D" id="1.50.10.10">
    <property type="match status" value="1"/>
</dbReference>
<dbReference type="CDD" id="cd00067">
    <property type="entry name" value="GAL4"/>
    <property type="match status" value="1"/>
</dbReference>
<feature type="region of interest" description="Disordered" evidence="2">
    <location>
        <begin position="163"/>
        <end position="190"/>
    </location>
</feature>
<dbReference type="PANTHER" id="PTHR34987:SF2">
    <property type="entry name" value="B, PUTATIVE (AFU_ORTHOLOGUE AFUA_7G05040)-RELATED"/>
    <property type="match status" value="1"/>
</dbReference>
<dbReference type="PROSITE" id="PS50048">
    <property type="entry name" value="ZN2_CY6_FUNGAL_2"/>
    <property type="match status" value="1"/>
</dbReference>
<accession>A0A8H5JX15</accession>
<dbReference type="GO" id="GO:0005975">
    <property type="term" value="P:carbohydrate metabolic process"/>
    <property type="evidence" value="ECO:0007669"/>
    <property type="project" value="InterPro"/>
</dbReference>
<evidence type="ECO:0000256" key="2">
    <source>
        <dbReference type="SAM" id="MobiDB-lite"/>
    </source>
</evidence>
<dbReference type="GO" id="GO:0008270">
    <property type="term" value="F:zinc ion binding"/>
    <property type="evidence" value="ECO:0007669"/>
    <property type="project" value="InterPro"/>
</dbReference>